<proteinExistence type="predicted"/>
<reference evidence="2" key="1">
    <citation type="journal article" date="2023" name="Front. Plant Sci.">
        <title>Chromosomal-level genome assembly of Melastoma candidum provides insights into trichome evolution.</title>
        <authorList>
            <person name="Zhong Y."/>
            <person name="Wu W."/>
            <person name="Sun C."/>
            <person name="Zou P."/>
            <person name="Liu Y."/>
            <person name="Dai S."/>
            <person name="Zhou R."/>
        </authorList>
    </citation>
    <scope>NUCLEOTIDE SEQUENCE [LARGE SCALE GENOMIC DNA]</scope>
</reference>
<comment type="caution">
    <text evidence="1">The sequence shown here is derived from an EMBL/GenBank/DDBJ whole genome shotgun (WGS) entry which is preliminary data.</text>
</comment>
<keyword evidence="2" id="KW-1185">Reference proteome</keyword>
<dbReference type="Proteomes" id="UP001057402">
    <property type="component" value="Chromosome 4"/>
</dbReference>
<organism evidence="1 2">
    <name type="scientific">Melastoma candidum</name>
    <dbReference type="NCBI Taxonomy" id="119954"/>
    <lineage>
        <taxon>Eukaryota</taxon>
        <taxon>Viridiplantae</taxon>
        <taxon>Streptophyta</taxon>
        <taxon>Embryophyta</taxon>
        <taxon>Tracheophyta</taxon>
        <taxon>Spermatophyta</taxon>
        <taxon>Magnoliopsida</taxon>
        <taxon>eudicotyledons</taxon>
        <taxon>Gunneridae</taxon>
        <taxon>Pentapetalae</taxon>
        <taxon>rosids</taxon>
        <taxon>malvids</taxon>
        <taxon>Myrtales</taxon>
        <taxon>Melastomataceae</taxon>
        <taxon>Melastomatoideae</taxon>
        <taxon>Melastomateae</taxon>
        <taxon>Melastoma</taxon>
    </lineage>
</organism>
<gene>
    <name evidence="1" type="ORF">MLD38_014163</name>
</gene>
<accession>A0ACB9RBU3</accession>
<evidence type="ECO:0000313" key="1">
    <source>
        <dbReference type="EMBL" id="KAI4376395.1"/>
    </source>
</evidence>
<sequence>MNSRLACFRQATAGGGGHGMRLVKHPDEFVKLLHQAKSEVAAAFDNDGIYLEKYIQNPRHIEFQGHATSLGTSSIDGQKHMTIDSLALSVPRKGFLLINNGNVVHFGECDCSIQQLTPSGIPVLGLLRFYFMEMSTRIQEEIVLRGDSIEHHINAEDAFKGFRPGPDYVVPPSYDSLLGKEKAIERMKRALDDTIITELMAVGSVPTTIEYHKLVLDIEDFRNWKVDTTFFFKHDDKLREVI</sequence>
<evidence type="ECO:0000313" key="2">
    <source>
        <dbReference type="Proteomes" id="UP001057402"/>
    </source>
</evidence>
<dbReference type="EMBL" id="CM042883">
    <property type="protein sequence ID" value="KAI4376395.1"/>
    <property type="molecule type" value="Genomic_DNA"/>
</dbReference>
<protein>
    <submittedName>
        <fullName evidence="1">Uncharacterized protein</fullName>
    </submittedName>
</protein>
<name>A0ACB9RBU3_9MYRT</name>